<dbReference type="EMBL" id="FRFE01000014">
    <property type="protein sequence ID" value="SHO49588.1"/>
    <property type="molecule type" value="Genomic_DNA"/>
</dbReference>
<reference evidence="9 10" key="1">
    <citation type="submission" date="2016-12" db="EMBL/GenBank/DDBJ databases">
        <authorList>
            <person name="Song W.-J."/>
            <person name="Kurnit D.M."/>
        </authorList>
    </citation>
    <scope>NUCLEOTIDE SEQUENCE [LARGE SCALE GENOMIC DNA]</scope>
    <source>
        <strain evidence="9 10">DSM 18488</strain>
    </source>
</reference>
<organism evidence="9 10">
    <name type="scientific">Desulfopila aestuarii DSM 18488</name>
    <dbReference type="NCBI Taxonomy" id="1121416"/>
    <lineage>
        <taxon>Bacteria</taxon>
        <taxon>Pseudomonadati</taxon>
        <taxon>Thermodesulfobacteriota</taxon>
        <taxon>Desulfobulbia</taxon>
        <taxon>Desulfobulbales</taxon>
        <taxon>Desulfocapsaceae</taxon>
        <taxon>Desulfopila</taxon>
    </lineage>
</organism>
<keyword evidence="10" id="KW-1185">Reference proteome</keyword>
<evidence type="ECO:0000256" key="2">
    <source>
        <dbReference type="ARBA" id="ARBA00022448"/>
    </source>
</evidence>
<dbReference type="OrthoDB" id="9775180at2"/>
<name>A0A1M7YAM6_9BACT</name>
<feature type="domain" description="RCK N-terminal" evidence="7">
    <location>
        <begin position="229"/>
        <end position="346"/>
    </location>
</feature>
<dbReference type="PANTHER" id="PTHR43833:SF5">
    <property type="entry name" value="TRK SYSTEM POTASSIUM UPTAKE PROTEIN TRKA"/>
    <property type="match status" value="1"/>
</dbReference>
<dbReference type="InterPro" id="IPR006036">
    <property type="entry name" value="K_uptake_TrkA"/>
</dbReference>
<protein>
    <recommendedName>
        <fullName evidence="1">Trk system potassium uptake protein TrkA</fullName>
    </recommendedName>
</protein>
<dbReference type="GO" id="GO:0005886">
    <property type="term" value="C:plasma membrane"/>
    <property type="evidence" value="ECO:0007669"/>
    <property type="project" value="InterPro"/>
</dbReference>
<dbReference type="STRING" id="1121416.SAMN02745220_02920"/>
<dbReference type="InterPro" id="IPR003148">
    <property type="entry name" value="RCK_N"/>
</dbReference>
<feature type="domain" description="RCK C-terminal" evidence="8">
    <location>
        <begin position="143"/>
        <end position="226"/>
    </location>
</feature>
<evidence type="ECO:0000259" key="7">
    <source>
        <dbReference type="PROSITE" id="PS51201"/>
    </source>
</evidence>
<dbReference type="RefSeq" id="WP_073614263.1">
    <property type="nucleotide sequence ID" value="NZ_FRFE01000014.1"/>
</dbReference>
<keyword evidence="3" id="KW-0633">Potassium transport</keyword>
<dbReference type="AlphaFoldDB" id="A0A1M7YAM6"/>
<dbReference type="InterPro" id="IPR050721">
    <property type="entry name" value="Trk_Ktr_HKT_K-transport"/>
</dbReference>
<dbReference type="InterPro" id="IPR036291">
    <property type="entry name" value="NAD(P)-bd_dom_sf"/>
</dbReference>
<dbReference type="PROSITE" id="PS51202">
    <property type="entry name" value="RCK_C"/>
    <property type="match status" value="2"/>
</dbReference>
<dbReference type="PANTHER" id="PTHR43833">
    <property type="entry name" value="POTASSIUM CHANNEL PROTEIN 2-RELATED-RELATED"/>
    <property type="match status" value="1"/>
</dbReference>
<dbReference type="PRINTS" id="PR00335">
    <property type="entry name" value="KUPTAKETRKA"/>
</dbReference>
<dbReference type="InterPro" id="IPR036721">
    <property type="entry name" value="RCK_C_sf"/>
</dbReference>
<evidence type="ECO:0000256" key="6">
    <source>
        <dbReference type="ARBA" id="ARBA00023065"/>
    </source>
</evidence>
<gene>
    <name evidence="9" type="ORF">SAMN02745220_02920</name>
</gene>
<feature type="domain" description="RCK C-terminal" evidence="8">
    <location>
        <begin position="365"/>
        <end position="445"/>
    </location>
</feature>
<keyword evidence="4" id="KW-0630">Potassium</keyword>
<keyword evidence="6" id="KW-0406">Ion transport</keyword>
<accession>A0A1M7YAM6</accession>
<dbReference type="PROSITE" id="PS51201">
    <property type="entry name" value="RCK_N"/>
    <property type="match status" value="1"/>
</dbReference>
<evidence type="ECO:0000256" key="5">
    <source>
        <dbReference type="ARBA" id="ARBA00023027"/>
    </source>
</evidence>
<evidence type="ECO:0000256" key="1">
    <source>
        <dbReference type="ARBA" id="ARBA00017378"/>
    </source>
</evidence>
<dbReference type="SUPFAM" id="SSF51735">
    <property type="entry name" value="NAD(P)-binding Rossmann-fold domains"/>
    <property type="match status" value="2"/>
</dbReference>
<keyword evidence="2" id="KW-0813">Transport</keyword>
<keyword evidence="5" id="KW-0520">NAD</keyword>
<evidence type="ECO:0000259" key="8">
    <source>
        <dbReference type="PROSITE" id="PS51202"/>
    </source>
</evidence>
<dbReference type="Pfam" id="PF02254">
    <property type="entry name" value="TrkA_N"/>
    <property type="match status" value="2"/>
</dbReference>
<dbReference type="Gene3D" id="3.40.50.720">
    <property type="entry name" value="NAD(P)-binding Rossmann-like Domain"/>
    <property type="match status" value="2"/>
</dbReference>
<dbReference type="GO" id="GO:0015079">
    <property type="term" value="F:potassium ion transmembrane transporter activity"/>
    <property type="evidence" value="ECO:0007669"/>
    <property type="project" value="InterPro"/>
</dbReference>
<evidence type="ECO:0000256" key="4">
    <source>
        <dbReference type="ARBA" id="ARBA00022958"/>
    </source>
</evidence>
<dbReference type="Gene3D" id="3.30.70.1450">
    <property type="entry name" value="Regulator of K+ conductance, C-terminal domain"/>
    <property type="match status" value="2"/>
</dbReference>
<dbReference type="NCBIfam" id="NF007043">
    <property type="entry name" value="PRK09496.3-6"/>
    <property type="match status" value="1"/>
</dbReference>
<proteinExistence type="predicted"/>
<sequence length="445" mass="49596">MQILVYGATDIGYMIAARLYLEHDITVIDEFERLPERFNNLDIGYVCGSGADVAALEQANGKKAKLFIACSLTDEANIVACWTFKKIVNAETVCFVRKGEIYNNLVSPVQYRYQTKYDIDTVIWPEQLLTQDIFRIILVPEAIDVEYFDDGQAKLFEYRIKDDSPLCNKRIMDYSFPKDVLIVGITRDNVLFIPNGSTTIAVDDKVIFMGTGPALDLLAVNVFQKNDRIRTAAVIGGGNVGYFLAHQMEQANIRVKIFEHSLSRCTFLTDNLKKSLVLNGDGTDLELLENEGIGDMDVVICVTNNDEKNLLCSLLVKQLGVRRIVTRVGNARNAQLFEKVGIDVVVSPRESAMKELLNHLHAKNVNILALVEGGQGEVLRIEVSEAFVDTRVMDLKLPANAIIGIIKRGRSIVIPDGRTMISAGDQLKIFTIAENAELLRAVFTK</sequence>
<dbReference type="SUPFAM" id="SSF116726">
    <property type="entry name" value="TrkA C-terminal domain-like"/>
    <property type="match status" value="2"/>
</dbReference>
<dbReference type="Pfam" id="PF02080">
    <property type="entry name" value="TrkA_C"/>
    <property type="match status" value="2"/>
</dbReference>
<dbReference type="InterPro" id="IPR006037">
    <property type="entry name" value="RCK_C"/>
</dbReference>
<dbReference type="NCBIfam" id="NF007039">
    <property type="entry name" value="PRK09496.3-2"/>
    <property type="match status" value="1"/>
</dbReference>
<dbReference type="Proteomes" id="UP000184603">
    <property type="component" value="Unassembled WGS sequence"/>
</dbReference>
<evidence type="ECO:0000313" key="9">
    <source>
        <dbReference type="EMBL" id="SHO49588.1"/>
    </source>
</evidence>
<evidence type="ECO:0000256" key="3">
    <source>
        <dbReference type="ARBA" id="ARBA00022538"/>
    </source>
</evidence>
<evidence type="ECO:0000313" key="10">
    <source>
        <dbReference type="Proteomes" id="UP000184603"/>
    </source>
</evidence>